<dbReference type="Pfam" id="PF03927">
    <property type="entry name" value="NapD"/>
    <property type="match status" value="1"/>
</dbReference>
<keyword evidence="2 4" id="KW-0963">Cytoplasm</keyword>
<dbReference type="Proteomes" id="UP000501602">
    <property type="component" value="Chromosome"/>
</dbReference>
<comment type="similarity">
    <text evidence="4">Belongs to the NapD family.</text>
</comment>
<dbReference type="InterPro" id="IPR005623">
    <property type="entry name" value="Chaperone_NapD_NO3_reduct"/>
</dbReference>
<dbReference type="KEGG" id="fes:HER31_08435"/>
<dbReference type="AlphaFoldDB" id="A0A6H1UM28"/>
<dbReference type="FunFam" id="3.30.70.920:FF:000004">
    <property type="entry name" value="Chaperone NapD"/>
    <property type="match status" value="1"/>
</dbReference>
<protein>
    <recommendedName>
        <fullName evidence="4">Chaperone NapD</fullName>
    </recommendedName>
    <alternativeName>
        <fullName evidence="4">NapA signal peptide-binding chaperone NapD</fullName>
    </alternativeName>
</protein>
<dbReference type="GO" id="GO:0051224">
    <property type="term" value="P:negative regulation of protein transport"/>
    <property type="evidence" value="ECO:0007669"/>
    <property type="project" value="UniProtKB-UniRule"/>
</dbReference>
<proteinExistence type="inferred from homology"/>
<reference evidence="5 6" key="1">
    <citation type="submission" date="2020-04" db="EMBL/GenBank/DDBJ databases">
        <title>Ferrimonas sp. S7 isolated from sea water.</title>
        <authorList>
            <person name="Bae S.S."/>
            <person name="Baek K."/>
        </authorList>
    </citation>
    <scope>NUCLEOTIDE SEQUENCE [LARGE SCALE GENOMIC DNA]</scope>
    <source>
        <strain evidence="5 6">S7</strain>
    </source>
</reference>
<dbReference type="GO" id="GO:0005737">
    <property type="term" value="C:cytoplasm"/>
    <property type="evidence" value="ECO:0007669"/>
    <property type="project" value="UniProtKB-SubCell"/>
</dbReference>
<evidence type="ECO:0000313" key="5">
    <source>
        <dbReference type="EMBL" id="QIZ78852.1"/>
    </source>
</evidence>
<evidence type="ECO:0000313" key="6">
    <source>
        <dbReference type="Proteomes" id="UP000501602"/>
    </source>
</evidence>
<keyword evidence="6" id="KW-1185">Reference proteome</keyword>
<keyword evidence="3 4" id="KW-0143">Chaperone</keyword>
<comment type="function">
    <text evidence="4">Chaperone for NapA, the catalytic subunit of the periplasmic nitrate reductase. It binds directly and specifically to the twin-arginine signal peptide of NapA, preventing premature interaction with the Tat translocase and premature export.</text>
</comment>
<comment type="subunit">
    <text evidence="4">Interacts with the cytoplasmic NapA precursor.</text>
</comment>
<dbReference type="PANTHER" id="PTHR38603">
    <property type="entry name" value="CHAPERONE NAPD"/>
    <property type="match status" value="1"/>
</dbReference>
<evidence type="ECO:0000256" key="3">
    <source>
        <dbReference type="ARBA" id="ARBA00023186"/>
    </source>
</evidence>
<evidence type="ECO:0000256" key="1">
    <source>
        <dbReference type="ARBA" id="ARBA00004496"/>
    </source>
</evidence>
<sequence length="90" mass="9888">MALEEVHISSLVVQVKPEHLDAIKAQITALANTEIHGESAEGKLVVVLETANQGFVTDTIDKINNLPNVLNTFLVYHQIEHLDSQEEDAS</sequence>
<gene>
    <name evidence="4" type="primary">napD</name>
    <name evidence="5" type="ORF">HER31_08435</name>
</gene>
<accession>A0A6H1UM28</accession>
<evidence type="ECO:0000256" key="4">
    <source>
        <dbReference type="HAMAP-Rule" id="MF_02200"/>
    </source>
</evidence>
<organism evidence="5 6">
    <name type="scientific">Ferrimonas lipolytica</name>
    <dbReference type="NCBI Taxonomy" id="2724191"/>
    <lineage>
        <taxon>Bacteria</taxon>
        <taxon>Pseudomonadati</taxon>
        <taxon>Pseudomonadota</taxon>
        <taxon>Gammaproteobacteria</taxon>
        <taxon>Alteromonadales</taxon>
        <taxon>Ferrimonadaceae</taxon>
        <taxon>Ferrimonas</taxon>
    </lineage>
</organism>
<dbReference type="HAMAP" id="MF_02200">
    <property type="entry name" value="NapD"/>
    <property type="match status" value="1"/>
</dbReference>
<dbReference type="EMBL" id="CP051180">
    <property type="protein sequence ID" value="QIZ78852.1"/>
    <property type="molecule type" value="Genomic_DNA"/>
</dbReference>
<dbReference type="Gene3D" id="3.30.70.920">
    <property type="match status" value="1"/>
</dbReference>
<dbReference type="GO" id="GO:0005048">
    <property type="term" value="F:signal sequence binding"/>
    <property type="evidence" value="ECO:0007669"/>
    <property type="project" value="UniProtKB-UniRule"/>
</dbReference>
<name>A0A6H1UM28_9GAMM</name>
<comment type="subcellular location">
    <subcellularLocation>
        <location evidence="1 4">Cytoplasm</location>
    </subcellularLocation>
</comment>
<dbReference type="PANTHER" id="PTHR38603:SF1">
    <property type="entry name" value="CHAPERONE NAPD"/>
    <property type="match status" value="1"/>
</dbReference>
<evidence type="ECO:0000256" key="2">
    <source>
        <dbReference type="ARBA" id="ARBA00022490"/>
    </source>
</evidence>